<evidence type="ECO:0000313" key="2">
    <source>
        <dbReference type="EMBL" id="HIR59890.1"/>
    </source>
</evidence>
<evidence type="ECO:0008006" key="4">
    <source>
        <dbReference type="Google" id="ProtNLM"/>
    </source>
</evidence>
<dbReference type="Proteomes" id="UP000824232">
    <property type="component" value="Unassembled WGS sequence"/>
</dbReference>
<feature type="compositionally biased region" description="Basic and acidic residues" evidence="1">
    <location>
        <begin position="37"/>
        <end position="48"/>
    </location>
</feature>
<evidence type="ECO:0000313" key="3">
    <source>
        <dbReference type="Proteomes" id="UP000824232"/>
    </source>
</evidence>
<sequence length="48" mass="5544">MNNYEKVWNLFKKTGDIRYFLLAKSIKESEGSVDNEDSGREGTSSKRD</sequence>
<dbReference type="EMBL" id="DVHC01000070">
    <property type="protein sequence ID" value="HIR59890.1"/>
    <property type="molecule type" value="Genomic_DNA"/>
</dbReference>
<proteinExistence type="predicted"/>
<name>A0A9D1J411_9FIRM</name>
<reference evidence="2" key="1">
    <citation type="submission" date="2020-10" db="EMBL/GenBank/DDBJ databases">
        <authorList>
            <person name="Gilroy R."/>
        </authorList>
    </citation>
    <scope>NUCLEOTIDE SEQUENCE</scope>
    <source>
        <strain evidence="2">CHK184-20233</strain>
    </source>
</reference>
<evidence type="ECO:0000256" key="1">
    <source>
        <dbReference type="SAM" id="MobiDB-lite"/>
    </source>
</evidence>
<comment type="caution">
    <text evidence="2">The sequence shown here is derived from an EMBL/GenBank/DDBJ whole genome shotgun (WGS) entry which is preliminary data.</text>
</comment>
<reference evidence="2" key="2">
    <citation type="journal article" date="2021" name="PeerJ">
        <title>Extensive microbial diversity within the chicken gut microbiome revealed by metagenomics and culture.</title>
        <authorList>
            <person name="Gilroy R."/>
            <person name="Ravi A."/>
            <person name="Getino M."/>
            <person name="Pursley I."/>
            <person name="Horton D.L."/>
            <person name="Alikhan N.F."/>
            <person name="Baker D."/>
            <person name="Gharbi K."/>
            <person name="Hall N."/>
            <person name="Watson M."/>
            <person name="Adriaenssens E.M."/>
            <person name="Foster-Nyarko E."/>
            <person name="Jarju S."/>
            <person name="Secka A."/>
            <person name="Antonio M."/>
            <person name="Oren A."/>
            <person name="Chaudhuri R.R."/>
            <person name="La Ragione R."/>
            <person name="Hildebrand F."/>
            <person name="Pallen M.J."/>
        </authorList>
    </citation>
    <scope>NUCLEOTIDE SEQUENCE</scope>
    <source>
        <strain evidence="2">CHK184-20233</strain>
    </source>
</reference>
<accession>A0A9D1J411</accession>
<feature type="region of interest" description="Disordered" evidence="1">
    <location>
        <begin position="28"/>
        <end position="48"/>
    </location>
</feature>
<organism evidence="2 3">
    <name type="scientific">Candidatus Onthousia excrementipullorum</name>
    <dbReference type="NCBI Taxonomy" id="2840884"/>
    <lineage>
        <taxon>Bacteria</taxon>
        <taxon>Bacillati</taxon>
        <taxon>Bacillota</taxon>
        <taxon>Bacilli</taxon>
        <taxon>Candidatus Onthousia</taxon>
    </lineage>
</organism>
<protein>
    <recommendedName>
        <fullName evidence="4">YqzL family protein</fullName>
    </recommendedName>
</protein>
<gene>
    <name evidence="2" type="ORF">IAB38_07645</name>
</gene>
<dbReference type="AlphaFoldDB" id="A0A9D1J411"/>